<evidence type="ECO:0000313" key="2">
    <source>
        <dbReference type="Proteomes" id="UP001160625"/>
    </source>
</evidence>
<protein>
    <recommendedName>
        <fullName evidence="3">Transposase</fullName>
    </recommendedName>
</protein>
<name>A0ABT6MZ26_9SPHN</name>
<reference evidence="1" key="1">
    <citation type="submission" date="2023-04" db="EMBL/GenBank/DDBJ databases">
        <title>Sphingomonas sp. MAHUQ-71 isolated from rice field.</title>
        <authorList>
            <person name="Huq M.A."/>
        </authorList>
    </citation>
    <scope>NUCLEOTIDE SEQUENCE</scope>
    <source>
        <strain evidence="1">MAHUQ-71</strain>
    </source>
</reference>
<dbReference type="RefSeq" id="WP_281043580.1">
    <property type="nucleotide sequence ID" value="NZ_JARYGZ010000001.1"/>
</dbReference>
<gene>
    <name evidence="1" type="ORF">QGN17_05970</name>
</gene>
<dbReference type="EMBL" id="JARYGZ010000001">
    <property type="protein sequence ID" value="MDH7638270.1"/>
    <property type="molecule type" value="Genomic_DNA"/>
</dbReference>
<evidence type="ECO:0000313" key="1">
    <source>
        <dbReference type="EMBL" id="MDH7638270.1"/>
    </source>
</evidence>
<comment type="caution">
    <text evidence="1">The sequence shown here is derived from an EMBL/GenBank/DDBJ whole genome shotgun (WGS) entry which is preliminary data.</text>
</comment>
<organism evidence="1 2">
    <name type="scientific">Sphingomonas oryzagri</name>
    <dbReference type="NCBI Taxonomy" id="3042314"/>
    <lineage>
        <taxon>Bacteria</taxon>
        <taxon>Pseudomonadati</taxon>
        <taxon>Pseudomonadota</taxon>
        <taxon>Alphaproteobacteria</taxon>
        <taxon>Sphingomonadales</taxon>
        <taxon>Sphingomonadaceae</taxon>
        <taxon>Sphingomonas</taxon>
    </lineage>
</organism>
<proteinExistence type="predicted"/>
<accession>A0ABT6MZ26</accession>
<sequence length="52" mass="6193">MLRDHGEAAELAIEHELSKVPKPCRRRTMLKMAKTRVGKLRRQRQLKTRRVI</sequence>
<evidence type="ECO:0008006" key="3">
    <source>
        <dbReference type="Google" id="ProtNLM"/>
    </source>
</evidence>
<dbReference type="Proteomes" id="UP001160625">
    <property type="component" value="Unassembled WGS sequence"/>
</dbReference>
<keyword evidence="2" id="KW-1185">Reference proteome</keyword>